<evidence type="ECO:0000313" key="4">
    <source>
        <dbReference type="Proteomes" id="UP000612055"/>
    </source>
</evidence>
<evidence type="ECO:0000313" key="3">
    <source>
        <dbReference type="EMBL" id="KAG2493143.1"/>
    </source>
</evidence>
<dbReference type="Proteomes" id="UP000612055">
    <property type="component" value="Unassembled WGS sequence"/>
</dbReference>
<dbReference type="AlphaFoldDB" id="A0A835XZI7"/>
<feature type="compositionally biased region" description="Pro residues" evidence="1">
    <location>
        <begin position="178"/>
        <end position="189"/>
    </location>
</feature>
<gene>
    <name evidence="3" type="ORF">HYH03_008567</name>
</gene>
<keyword evidence="4" id="KW-1185">Reference proteome</keyword>
<name>A0A835XZI7_9CHLO</name>
<feature type="transmembrane region" description="Helical" evidence="2">
    <location>
        <begin position="793"/>
        <end position="812"/>
    </location>
</feature>
<comment type="caution">
    <text evidence="3">The sequence shown here is derived from an EMBL/GenBank/DDBJ whole genome shotgun (WGS) entry which is preliminary data.</text>
</comment>
<organism evidence="3 4">
    <name type="scientific">Edaphochlamys debaryana</name>
    <dbReference type="NCBI Taxonomy" id="47281"/>
    <lineage>
        <taxon>Eukaryota</taxon>
        <taxon>Viridiplantae</taxon>
        <taxon>Chlorophyta</taxon>
        <taxon>core chlorophytes</taxon>
        <taxon>Chlorophyceae</taxon>
        <taxon>CS clade</taxon>
        <taxon>Chlamydomonadales</taxon>
        <taxon>Chlamydomonadales incertae sedis</taxon>
        <taxon>Edaphochlamys</taxon>
    </lineage>
</organism>
<feature type="region of interest" description="Disordered" evidence="1">
    <location>
        <begin position="876"/>
        <end position="898"/>
    </location>
</feature>
<evidence type="ECO:0000256" key="2">
    <source>
        <dbReference type="SAM" id="Phobius"/>
    </source>
</evidence>
<proteinExistence type="predicted"/>
<feature type="transmembrane region" description="Helical" evidence="2">
    <location>
        <begin position="686"/>
        <end position="707"/>
    </location>
</feature>
<dbReference type="EMBL" id="JAEHOE010000039">
    <property type="protein sequence ID" value="KAG2493143.1"/>
    <property type="molecule type" value="Genomic_DNA"/>
</dbReference>
<accession>A0A835XZI7</accession>
<feature type="region of interest" description="Disordered" evidence="1">
    <location>
        <begin position="175"/>
        <end position="197"/>
    </location>
</feature>
<protein>
    <submittedName>
        <fullName evidence="3">Uncharacterized protein</fullName>
    </submittedName>
</protein>
<feature type="transmembrane region" description="Helical" evidence="2">
    <location>
        <begin position="719"/>
        <end position="743"/>
    </location>
</feature>
<keyword evidence="2" id="KW-0812">Transmembrane</keyword>
<feature type="transmembrane region" description="Helical" evidence="2">
    <location>
        <begin position="832"/>
        <end position="848"/>
    </location>
</feature>
<keyword evidence="2" id="KW-0472">Membrane</keyword>
<sequence>MQCEGGELVLPEDSAVWQSFPCSASGWRRALHVLRHFPLAARDLLSLGRAAEFIGETLVIVAVRLPAILLLPEPLYGAVTWVSSYGARACFYVCHLLLDCCVSDAAWGGITSSHAMFDVLMSVCSPVSSVALELAYTCFSIVASLTILSRNAAMGCSNPPHAAARILVSRASAATPQPSIPPADVPRPQPQQQQQHQILALPASAAAGVPALPAVPLPSALGAPAPAPGRRRPPPYRALLRCTSQWIKIQGVDPEQLPPDWEARLRTAVASQMRDVVLRAAYVRSGCIELVLDLERRAQPGPGPGSGPGPGWAQDAARDLPDRLRRGARSSLPAADRESTALLRALGRRVPAGEDDLEYDLGYEDTVVVGGVVSALQLPLPATDDAALSRPVEISSSTWGSTGDESSGCRVVGLSPRVLILPPGRADRRSWSGLAGAPRPCVERLTMLVTLTSAWIGAAPPEVLVRAGGAYLPARVTAREEPLAGARDGSGTDGGTAVRYEVDFPPEGLAPGVAQLDLRRRNGRLLAVLPLLLLPAAEAALWQELSSAFAAADDAAATGPEERRAHALASTSYLLADLAACLFGPRAGCPGDLASHLSTYALASGLPLTWARLQETVEEEANDAAGAEHCAQGKAGTVFAQSGGAAGRRRRAGAWQAVVEPARSSLGLVRVSPAHAEAFAAHCNRWAAAWAVTITSMELLGMALALFRARGALSHVATLVWLTRCSACIITAFAWPLLLGAAWRALAAGAVRWRYGACLAARALAVSLHVPLQSSTVPYVPYGSDPALAVMDALLPVTCPLPLGWALALALLRVPLNARAMGLQGAVRQEALALLLALLVQVLLHLTYNRAYDIPCGRAYGRAYCRTVDPAGDEALDHADTGTHESGSDGAAKFEKQH</sequence>
<evidence type="ECO:0000256" key="1">
    <source>
        <dbReference type="SAM" id="MobiDB-lite"/>
    </source>
</evidence>
<reference evidence="3" key="1">
    <citation type="journal article" date="2020" name="bioRxiv">
        <title>Comparative genomics of Chlamydomonas.</title>
        <authorList>
            <person name="Craig R.J."/>
            <person name="Hasan A.R."/>
            <person name="Ness R.W."/>
            <person name="Keightley P.D."/>
        </authorList>
    </citation>
    <scope>NUCLEOTIDE SEQUENCE</scope>
    <source>
        <strain evidence="3">CCAP 11/70</strain>
    </source>
</reference>
<keyword evidence="2" id="KW-1133">Transmembrane helix</keyword>
<dbReference type="OrthoDB" id="553187at2759"/>